<evidence type="ECO:0000256" key="3">
    <source>
        <dbReference type="ARBA" id="ARBA00022989"/>
    </source>
</evidence>
<dbReference type="OrthoDB" id="40134at2759"/>
<dbReference type="VEuPathDB" id="FungiDB:SPRG_00955"/>
<dbReference type="RefSeq" id="XP_012194555.1">
    <property type="nucleotide sequence ID" value="XM_012339165.1"/>
</dbReference>
<dbReference type="KEGG" id="spar:SPRG_00955"/>
<keyword evidence="2 5" id="KW-0812">Transmembrane</keyword>
<feature type="transmembrane region" description="Helical" evidence="5">
    <location>
        <begin position="186"/>
        <end position="207"/>
    </location>
</feature>
<feature type="transmembrane region" description="Helical" evidence="5">
    <location>
        <begin position="37"/>
        <end position="62"/>
    </location>
</feature>
<gene>
    <name evidence="7" type="ORF">SPRG_00955</name>
</gene>
<feature type="transmembrane region" description="Helical" evidence="5">
    <location>
        <begin position="219"/>
        <end position="240"/>
    </location>
</feature>
<dbReference type="EMBL" id="KK583190">
    <property type="protein sequence ID" value="KDO34896.1"/>
    <property type="molecule type" value="Genomic_DNA"/>
</dbReference>
<evidence type="ECO:0000256" key="2">
    <source>
        <dbReference type="ARBA" id="ARBA00022692"/>
    </source>
</evidence>
<evidence type="ECO:0000313" key="7">
    <source>
        <dbReference type="EMBL" id="KDO34896.1"/>
    </source>
</evidence>
<dbReference type="GeneID" id="24123576"/>
<name>A0A067D8A0_SAPPC</name>
<evidence type="ECO:0000259" key="6">
    <source>
        <dbReference type="Pfam" id="PF01490"/>
    </source>
</evidence>
<dbReference type="GO" id="GO:0005774">
    <property type="term" value="C:vacuolar membrane"/>
    <property type="evidence" value="ECO:0007669"/>
    <property type="project" value="TreeGrafter"/>
</dbReference>
<dbReference type="Proteomes" id="UP000030745">
    <property type="component" value="Unassembled WGS sequence"/>
</dbReference>
<keyword evidence="4 5" id="KW-0472">Membrane</keyword>
<accession>A0A067D8A0</accession>
<reference evidence="7 8" key="1">
    <citation type="journal article" date="2013" name="PLoS Genet.">
        <title>Distinctive expansion of potential virulence genes in the genome of the oomycete fish pathogen Saprolegnia parasitica.</title>
        <authorList>
            <person name="Jiang R.H."/>
            <person name="de Bruijn I."/>
            <person name="Haas B.J."/>
            <person name="Belmonte R."/>
            <person name="Lobach L."/>
            <person name="Christie J."/>
            <person name="van den Ackerveken G."/>
            <person name="Bottin A."/>
            <person name="Bulone V."/>
            <person name="Diaz-Moreno S.M."/>
            <person name="Dumas B."/>
            <person name="Fan L."/>
            <person name="Gaulin E."/>
            <person name="Govers F."/>
            <person name="Grenville-Briggs L.J."/>
            <person name="Horner N.R."/>
            <person name="Levin J.Z."/>
            <person name="Mammella M."/>
            <person name="Meijer H.J."/>
            <person name="Morris P."/>
            <person name="Nusbaum C."/>
            <person name="Oome S."/>
            <person name="Phillips A.J."/>
            <person name="van Rooyen D."/>
            <person name="Rzeszutek E."/>
            <person name="Saraiva M."/>
            <person name="Secombes C.J."/>
            <person name="Seidl M.F."/>
            <person name="Snel B."/>
            <person name="Stassen J.H."/>
            <person name="Sykes S."/>
            <person name="Tripathy S."/>
            <person name="van den Berg H."/>
            <person name="Vega-Arreguin J.C."/>
            <person name="Wawra S."/>
            <person name="Young S.K."/>
            <person name="Zeng Q."/>
            <person name="Dieguez-Uribeondo J."/>
            <person name="Russ C."/>
            <person name="Tyler B.M."/>
            <person name="van West P."/>
        </authorList>
    </citation>
    <scope>NUCLEOTIDE SEQUENCE [LARGE SCALE GENOMIC DNA]</scope>
    <source>
        <strain evidence="7 8">CBS 223.65</strain>
    </source>
</reference>
<feature type="transmembrane region" description="Helical" evidence="5">
    <location>
        <begin position="355"/>
        <end position="375"/>
    </location>
</feature>
<feature type="transmembrane region" description="Helical" evidence="5">
    <location>
        <begin position="270"/>
        <end position="292"/>
    </location>
</feature>
<dbReference type="PANTHER" id="PTHR22950">
    <property type="entry name" value="AMINO ACID TRANSPORTER"/>
    <property type="match status" value="1"/>
</dbReference>
<dbReference type="PANTHER" id="PTHR22950:SF349">
    <property type="entry name" value="AMINO ACID TRANSPORTER TRANSMEMBRANE DOMAIN-CONTAINING PROTEIN"/>
    <property type="match status" value="1"/>
</dbReference>
<comment type="subcellular location">
    <subcellularLocation>
        <location evidence="1">Membrane</location>
        <topology evidence="1">Multi-pass membrane protein</topology>
    </subcellularLocation>
</comment>
<feature type="transmembrane region" description="Helical" evidence="5">
    <location>
        <begin position="418"/>
        <end position="437"/>
    </location>
</feature>
<dbReference type="InterPro" id="IPR013057">
    <property type="entry name" value="AA_transpt_TM"/>
</dbReference>
<evidence type="ECO:0000256" key="4">
    <source>
        <dbReference type="ARBA" id="ARBA00023136"/>
    </source>
</evidence>
<evidence type="ECO:0000256" key="1">
    <source>
        <dbReference type="ARBA" id="ARBA00004141"/>
    </source>
</evidence>
<dbReference type="GO" id="GO:0015179">
    <property type="term" value="F:L-amino acid transmembrane transporter activity"/>
    <property type="evidence" value="ECO:0007669"/>
    <property type="project" value="TreeGrafter"/>
</dbReference>
<evidence type="ECO:0000313" key="8">
    <source>
        <dbReference type="Proteomes" id="UP000030745"/>
    </source>
</evidence>
<dbReference type="OMA" id="EDIKICY"/>
<feature type="transmembrane region" description="Helical" evidence="5">
    <location>
        <begin position="12"/>
        <end position="31"/>
    </location>
</feature>
<keyword evidence="8" id="KW-1185">Reference proteome</keyword>
<feature type="transmembrane region" description="Helical" evidence="5">
    <location>
        <begin position="387"/>
        <end position="406"/>
    </location>
</feature>
<feature type="transmembrane region" description="Helical" evidence="5">
    <location>
        <begin position="144"/>
        <end position="166"/>
    </location>
</feature>
<feature type="transmembrane region" description="Helical" evidence="5">
    <location>
        <begin position="82"/>
        <end position="114"/>
    </location>
</feature>
<organism evidence="7 8">
    <name type="scientific">Saprolegnia parasitica (strain CBS 223.65)</name>
    <dbReference type="NCBI Taxonomy" id="695850"/>
    <lineage>
        <taxon>Eukaryota</taxon>
        <taxon>Sar</taxon>
        <taxon>Stramenopiles</taxon>
        <taxon>Oomycota</taxon>
        <taxon>Saprolegniomycetes</taxon>
        <taxon>Saprolegniales</taxon>
        <taxon>Saprolegniaceae</taxon>
        <taxon>Saprolegnia</taxon>
    </lineage>
</organism>
<sequence length="477" mass="51377">MVFLTKEDIKICYSLFCCVYGIGTLGMPANYARAGPAWATVALVFMAVANIYASVCMSKVLLQAPKNVKTFGDMGEWCMGSFGRWAAVISHLLVCVMIPMVFLVLGGILLAILFPNSYGQDVWICLMGLSLLPVCLIPTLKEGAAAAAAGAIGTLAADAIALYLLVDSLSPKTATTFPPDVTFEGVASVFGNLSLAYGAGIVIPALQREHSDPARMPRCIIVTLSIISVLFLIISVTGYVMTGCQIPGNLLFAIAGTSLGFNASRGGIVLAFLFMQMHITIAFGIIFFPAFFTAERLVLGLHKDSFALHDHVFSTVETPELQGDKNQPTSVRAAMMSQRDEDLAEIEGDYKRGNAYMRVAILRTVMVVLAVIASVLMKDKFIDLQSFVGASSTALCCMILPLVFYVKTFYGTLPLYEKIFAILIALISSFLAIYVSIDTGKLVFNPSSANANPPVFPYCAAEHAFVVYTNATYYKGN</sequence>
<evidence type="ECO:0000256" key="5">
    <source>
        <dbReference type="SAM" id="Phobius"/>
    </source>
</evidence>
<keyword evidence="3 5" id="KW-1133">Transmembrane helix</keyword>
<dbReference type="Pfam" id="PF01490">
    <property type="entry name" value="Aa_trans"/>
    <property type="match status" value="1"/>
</dbReference>
<proteinExistence type="predicted"/>
<feature type="transmembrane region" description="Helical" evidence="5">
    <location>
        <begin position="120"/>
        <end position="137"/>
    </location>
</feature>
<feature type="domain" description="Amino acid transporter transmembrane" evidence="6">
    <location>
        <begin position="15"/>
        <end position="436"/>
    </location>
</feature>
<dbReference type="AlphaFoldDB" id="A0A067D8A0"/>
<protein>
    <recommendedName>
        <fullName evidence="6">Amino acid transporter transmembrane domain-containing protein</fullName>
    </recommendedName>
</protein>